<reference evidence="2 3" key="1">
    <citation type="submission" date="2015-08" db="EMBL/GenBank/DDBJ databases">
        <title>Next Generation Sequencing and Analysis of the Genome of Puccinia sorghi L Schw, the Causal Agent of Maize Common Rust.</title>
        <authorList>
            <person name="Rochi L."/>
            <person name="Burguener G."/>
            <person name="Darino M."/>
            <person name="Turjanski A."/>
            <person name="Kreff E."/>
            <person name="Dieguez M.J."/>
            <person name="Sacco F."/>
        </authorList>
    </citation>
    <scope>NUCLEOTIDE SEQUENCE [LARGE SCALE GENOMIC DNA]</scope>
    <source>
        <strain evidence="2 3">RO10H11247</strain>
    </source>
</reference>
<dbReference type="VEuPathDB" id="FungiDB:VP01_5860g2"/>
<dbReference type="AlphaFoldDB" id="A0A0L6UK20"/>
<protein>
    <recommendedName>
        <fullName evidence="1">GAG-pre-integrase domain-containing protein</fullName>
    </recommendedName>
</protein>
<dbReference type="InterPro" id="IPR036397">
    <property type="entry name" value="RNaseH_sf"/>
</dbReference>
<dbReference type="Gene3D" id="3.30.420.10">
    <property type="entry name" value="Ribonuclease H-like superfamily/Ribonuclease H"/>
    <property type="match status" value="1"/>
</dbReference>
<accession>A0A0L6UK20</accession>
<comment type="caution">
    <text evidence="2">The sequence shown here is derived from an EMBL/GenBank/DDBJ whole genome shotgun (WGS) entry which is preliminary data.</text>
</comment>
<evidence type="ECO:0000313" key="3">
    <source>
        <dbReference type="Proteomes" id="UP000037035"/>
    </source>
</evidence>
<dbReference type="InterPro" id="IPR012337">
    <property type="entry name" value="RNaseH-like_sf"/>
</dbReference>
<proteinExistence type="predicted"/>
<dbReference type="Proteomes" id="UP000037035">
    <property type="component" value="Unassembled WGS sequence"/>
</dbReference>
<dbReference type="InterPro" id="IPR025724">
    <property type="entry name" value="GAG-pre-integrase_dom"/>
</dbReference>
<evidence type="ECO:0000259" key="1">
    <source>
        <dbReference type="Pfam" id="PF13976"/>
    </source>
</evidence>
<gene>
    <name evidence="2" type="ORF">VP01_5860g2</name>
</gene>
<evidence type="ECO:0000313" key="2">
    <source>
        <dbReference type="EMBL" id="KNZ48170.1"/>
    </source>
</evidence>
<sequence>VPAIVKSGNVPVIFVPPIKNVCNSNPSELSILSAAPQPKASEALLWHRWLRHISLKHIIKMCSVGSFPGLPTKLTNKDFVFEDCLLSKSKRDRNRLTNQEKIQPMDVIVSDVLGPFVKGFMGVKYLVVFWDLASTYSEGFLLKKKDELKCFRTDGGGEFTSRKIVNSLT</sequence>
<feature type="non-terminal residue" evidence="2">
    <location>
        <position position="169"/>
    </location>
</feature>
<keyword evidence="3" id="KW-1185">Reference proteome</keyword>
<dbReference type="EMBL" id="LAVV01011119">
    <property type="protein sequence ID" value="KNZ48170.1"/>
    <property type="molecule type" value="Genomic_DNA"/>
</dbReference>
<dbReference type="GO" id="GO:0003676">
    <property type="term" value="F:nucleic acid binding"/>
    <property type="evidence" value="ECO:0007669"/>
    <property type="project" value="InterPro"/>
</dbReference>
<organism evidence="2 3">
    <name type="scientific">Puccinia sorghi</name>
    <dbReference type="NCBI Taxonomy" id="27349"/>
    <lineage>
        <taxon>Eukaryota</taxon>
        <taxon>Fungi</taxon>
        <taxon>Dikarya</taxon>
        <taxon>Basidiomycota</taxon>
        <taxon>Pucciniomycotina</taxon>
        <taxon>Pucciniomycetes</taxon>
        <taxon>Pucciniales</taxon>
        <taxon>Pucciniaceae</taxon>
        <taxon>Puccinia</taxon>
    </lineage>
</organism>
<dbReference type="SUPFAM" id="SSF53098">
    <property type="entry name" value="Ribonuclease H-like"/>
    <property type="match status" value="1"/>
</dbReference>
<dbReference type="Pfam" id="PF13976">
    <property type="entry name" value="gag_pre-integrs"/>
    <property type="match status" value="1"/>
</dbReference>
<feature type="non-terminal residue" evidence="2">
    <location>
        <position position="1"/>
    </location>
</feature>
<name>A0A0L6UK20_9BASI</name>
<feature type="domain" description="GAG-pre-integrase" evidence="1">
    <location>
        <begin position="21"/>
        <end position="89"/>
    </location>
</feature>